<dbReference type="InterPro" id="IPR029787">
    <property type="entry name" value="Nucleotide_cyclase"/>
</dbReference>
<dbReference type="Pfam" id="PF00990">
    <property type="entry name" value="GGDEF"/>
    <property type="match status" value="1"/>
</dbReference>
<dbReference type="GO" id="GO:0000160">
    <property type="term" value="P:phosphorelay signal transduction system"/>
    <property type="evidence" value="ECO:0007669"/>
    <property type="project" value="InterPro"/>
</dbReference>
<dbReference type="PROSITE" id="PS50887">
    <property type="entry name" value="GGDEF"/>
    <property type="match status" value="1"/>
</dbReference>
<dbReference type="InterPro" id="IPR011006">
    <property type="entry name" value="CheY-like_superfamily"/>
</dbReference>
<dbReference type="Pfam" id="PF00072">
    <property type="entry name" value="Response_reg"/>
    <property type="match status" value="1"/>
</dbReference>
<dbReference type="InterPro" id="IPR000160">
    <property type="entry name" value="GGDEF_dom"/>
</dbReference>
<evidence type="ECO:0000313" key="5">
    <source>
        <dbReference type="Proteomes" id="UP000007161"/>
    </source>
</evidence>
<dbReference type="SMART" id="SM00267">
    <property type="entry name" value="GGDEF"/>
    <property type="match status" value="1"/>
</dbReference>
<reference evidence="5" key="2">
    <citation type="submission" date="2012-01" db="EMBL/GenBank/DDBJ databases">
        <title>Complete sequence of chromosome of Marinitoga piezophila KA3.</title>
        <authorList>
            <person name="Lucas S."/>
            <person name="Han J."/>
            <person name="Lapidus A."/>
            <person name="Cheng J.-F."/>
            <person name="Goodwin L."/>
            <person name="Pitluck S."/>
            <person name="Peters L."/>
            <person name="Mikhailova N."/>
            <person name="Teshima H."/>
            <person name="Detter J.C."/>
            <person name="Han C."/>
            <person name="Tapia R."/>
            <person name="Land M."/>
            <person name="Hauser L."/>
            <person name="Kyrpides N."/>
            <person name="Ivanova N."/>
            <person name="Pagani I."/>
            <person name="Jebbar M."/>
            <person name="Vannier P."/>
            <person name="Oger P."/>
            <person name="Cario A."/>
            <person name="Bartlett D."/>
            <person name="Noll K.M."/>
            <person name="Woyke T."/>
        </authorList>
    </citation>
    <scope>NUCLEOTIDE SEQUENCE [LARGE SCALE GENOMIC DNA]</scope>
    <source>
        <strain evidence="5">DSM 14283 / JCM 11233 / KA3</strain>
    </source>
</reference>
<dbReference type="Gene3D" id="3.30.70.270">
    <property type="match status" value="1"/>
</dbReference>
<dbReference type="Gene3D" id="3.40.50.2300">
    <property type="match status" value="1"/>
</dbReference>
<gene>
    <name evidence="4" type="ordered locus">Marpi_2023</name>
</gene>
<name>H2J729_MARPK</name>
<dbReference type="PANTHER" id="PTHR45138:SF24">
    <property type="entry name" value="DIGUANYLATE CYCLASE DGCC-RELATED"/>
    <property type="match status" value="1"/>
</dbReference>
<organism evidence="4 5">
    <name type="scientific">Marinitoga piezophila (strain DSM 14283 / JCM 11233 / KA3)</name>
    <dbReference type="NCBI Taxonomy" id="443254"/>
    <lineage>
        <taxon>Bacteria</taxon>
        <taxon>Thermotogati</taxon>
        <taxon>Thermotogota</taxon>
        <taxon>Thermotogae</taxon>
        <taxon>Petrotogales</taxon>
        <taxon>Petrotogaceae</taxon>
        <taxon>Marinitoga</taxon>
    </lineage>
</organism>
<dbReference type="NCBIfam" id="TIGR00254">
    <property type="entry name" value="GGDEF"/>
    <property type="match status" value="1"/>
</dbReference>
<dbReference type="CDD" id="cd00156">
    <property type="entry name" value="REC"/>
    <property type="match status" value="1"/>
</dbReference>
<feature type="modified residue" description="4-aspartylphosphate" evidence="1">
    <location>
        <position position="52"/>
    </location>
</feature>
<dbReference type="InterPro" id="IPR001789">
    <property type="entry name" value="Sig_transdc_resp-reg_receiver"/>
</dbReference>
<dbReference type="eggNOG" id="COG0784">
    <property type="taxonomic scope" value="Bacteria"/>
</dbReference>
<dbReference type="eggNOG" id="COG3706">
    <property type="taxonomic scope" value="Bacteria"/>
</dbReference>
<dbReference type="SUPFAM" id="SSF52172">
    <property type="entry name" value="CheY-like"/>
    <property type="match status" value="1"/>
</dbReference>
<dbReference type="SMART" id="SM00448">
    <property type="entry name" value="REC"/>
    <property type="match status" value="1"/>
</dbReference>
<keyword evidence="1" id="KW-0597">Phosphoprotein</keyword>
<dbReference type="GO" id="GO:0052621">
    <property type="term" value="F:diguanylate cyclase activity"/>
    <property type="evidence" value="ECO:0007669"/>
    <property type="project" value="TreeGrafter"/>
</dbReference>
<dbReference type="CDD" id="cd01949">
    <property type="entry name" value="GGDEF"/>
    <property type="match status" value="1"/>
</dbReference>
<dbReference type="Proteomes" id="UP000007161">
    <property type="component" value="Chromosome"/>
</dbReference>
<evidence type="ECO:0000256" key="1">
    <source>
        <dbReference type="PROSITE-ProRule" id="PRU00169"/>
    </source>
</evidence>
<dbReference type="SUPFAM" id="SSF55073">
    <property type="entry name" value="Nucleotide cyclase"/>
    <property type="match status" value="1"/>
</dbReference>
<feature type="domain" description="GGDEF" evidence="3">
    <location>
        <begin position="334"/>
        <end position="466"/>
    </location>
</feature>
<dbReference type="AlphaFoldDB" id="H2J729"/>
<keyword evidence="5" id="KW-1185">Reference proteome</keyword>
<dbReference type="RefSeq" id="WP_014297469.1">
    <property type="nucleotide sequence ID" value="NC_016751.1"/>
</dbReference>
<dbReference type="KEGG" id="mpz:Marpi_2023"/>
<dbReference type="InterPro" id="IPR043128">
    <property type="entry name" value="Rev_trsase/Diguanyl_cyclase"/>
</dbReference>
<sequence>MKKVLVLDDSISWRIFLKKSLEQYGYDVEVAENGLEGINKFFDFLPDIIISDYVMPQMNGVHLCRFIRSYAAFSNVGIIILTGANESINEFWAKKSGANMFLRKDADPEELMNKIKEFIEDGNYSIEWTREFHKFRMEPFRELVDILEESLKMEVIKSSILNLVEKMDDEEHIMREIYLILEEFFNFENAFFMLISTSFGRMYSFSKDKNYSCSVLKDFLFSNFKKPTTPSEWIIKGMYDDAVSKVPDNYSVFNIEYNKIEQGLILFENVKNEHNMVYVMNMISETLGILFKTLNNFYDYKTAAENDGLTGLLNKKNILDKLKEFLITFRRKNYPLSIAMIDIDDFKKINDTYGHVTGDKVLKNIATIINSEMRENDFAGRFGGEEFLILMPGTSCIEAKKALERILESVRNYNWKDLGINLPVTFSAGVACNYQNKSATIFINTADKLLYRAKKKGKNRIIIEEE</sequence>
<dbReference type="HOGENOM" id="CLU_628413_0_0_0"/>
<reference evidence="4 5" key="1">
    <citation type="journal article" date="2012" name="J. Bacteriol.">
        <title>Complete Genome Sequence of the Thermophilic, Piezophilic, Heterotrophic Bacterium Marinitoga piezophila KA3.</title>
        <authorList>
            <person name="Lucas S."/>
            <person name="Han J."/>
            <person name="Lapidus A."/>
            <person name="Cheng J.F."/>
            <person name="Goodwin L.A."/>
            <person name="Pitluck S."/>
            <person name="Peters L."/>
            <person name="Mikhailova N."/>
            <person name="Teshima H."/>
            <person name="Detter J.C."/>
            <person name="Han C."/>
            <person name="Tapia R."/>
            <person name="Land M."/>
            <person name="Hauser L."/>
            <person name="Kyrpides N.C."/>
            <person name="Ivanova N."/>
            <person name="Pagani I."/>
            <person name="Vannier P."/>
            <person name="Oger P."/>
            <person name="Bartlett D.H."/>
            <person name="Noll K.M."/>
            <person name="Woyke T."/>
            <person name="Jebbar M."/>
        </authorList>
    </citation>
    <scope>NUCLEOTIDE SEQUENCE [LARGE SCALE GENOMIC DNA]</scope>
    <source>
        <strain evidence="5">DSM 14283 / JCM 11233 / KA3</strain>
    </source>
</reference>
<dbReference type="GO" id="GO:1902201">
    <property type="term" value="P:negative regulation of bacterial-type flagellum-dependent cell motility"/>
    <property type="evidence" value="ECO:0007669"/>
    <property type="project" value="TreeGrafter"/>
</dbReference>
<dbReference type="GO" id="GO:0043709">
    <property type="term" value="P:cell adhesion involved in single-species biofilm formation"/>
    <property type="evidence" value="ECO:0007669"/>
    <property type="project" value="TreeGrafter"/>
</dbReference>
<dbReference type="STRING" id="443254.Marpi_2023"/>
<evidence type="ECO:0000313" key="4">
    <source>
        <dbReference type="EMBL" id="AEX86399.1"/>
    </source>
</evidence>
<dbReference type="OrthoDB" id="9812260at2"/>
<evidence type="ECO:0000259" key="3">
    <source>
        <dbReference type="PROSITE" id="PS50887"/>
    </source>
</evidence>
<dbReference type="InterPro" id="IPR050469">
    <property type="entry name" value="Diguanylate_Cyclase"/>
</dbReference>
<dbReference type="EMBL" id="CP003257">
    <property type="protein sequence ID" value="AEX86399.1"/>
    <property type="molecule type" value="Genomic_DNA"/>
</dbReference>
<dbReference type="PROSITE" id="PS50110">
    <property type="entry name" value="RESPONSE_REGULATORY"/>
    <property type="match status" value="1"/>
</dbReference>
<accession>H2J729</accession>
<dbReference type="GO" id="GO:0005886">
    <property type="term" value="C:plasma membrane"/>
    <property type="evidence" value="ECO:0007669"/>
    <property type="project" value="TreeGrafter"/>
</dbReference>
<evidence type="ECO:0000259" key="2">
    <source>
        <dbReference type="PROSITE" id="PS50110"/>
    </source>
</evidence>
<proteinExistence type="predicted"/>
<protein>
    <submittedName>
        <fullName evidence="4">Diguanylate cyclase (GGDEF) domain-containing protein</fullName>
    </submittedName>
</protein>
<dbReference type="FunFam" id="3.30.70.270:FF:000001">
    <property type="entry name" value="Diguanylate cyclase domain protein"/>
    <property type="match status" value="1"/>
</dbReference>
<dbReference type="PANTHER" id="PTHR45138">
    <property type="entry name" value="REGULATORY COMPONENTS OF SENSORY TRANSDUCTION SYSTEM"/>
    <property type="match status" value="1"/>
</dbReference>
<feature type="domain" description="Response regulatory" evidence="2">
    <location>
        <begin position="3"/>
        <end position="119"/>
    </location>
</feature>